<evidence type="ECO:0000259" key="4">
    <source>
        <dbReference type="Pfam" id="PF08614"/>
    </source>
</evidence>
<dbReference type="InParanoid" id="A0A317XN55"/>
<dbReference type="InterPro" id="IPR013923">
    <property type="entry name" value="Autophagy-rel_prot_16_dom"/>
</dbReference>
<dbReference type="AlphaFoldDB" id="A0A317XN55"/>
<evidence type="ECO:0000256" key="3">
    <source>
        <dbReference type="SAM" id="MobiDB-lite"/>
    </source>
</evidence>
<reference evidence="5 6" key="1">
    <citation type="journal article" date="2018" name="Mol. Biol. Evol.">
        <title>Broad Genomic Sampling Reveals a Smut Pathogenic Ancestry of the Fungal Clade Ustilaginomycotina.</title>
        <authorList>
            <person name="Kijpornyongpan T."/>
            <person name="Mondo S.J."/>
            <person name="Barry K."/>
            <person name="Sandor L."/>
            <person name="Lee J."/>
            <person name="Lipzen A."/>
            <person name="Pangilinan J."/>
            <person name="LaButti K."/>
            <person name="Hainaut M."/>
            <person name="Henrissat B."/>
            <person name="Grigoriev I.V."/>
            <person name="Spatafora J.W."/>
            <person name="Aime M.C."/>
        </authorList>
    </citation>
    <scope>NUCLEOTIDE SEQUENCE [LARGE SCALE GENOMIC DNA]</scope>
    <source>
        <strain evidence="5 6">MCA 3645</strain>
    </source>
</reference>
<dbReference type="GO" id="GO:0034045">
    <property type="term" value="C:phagophore assembly site membrane"/>
    <property type="evidence" value="ECO:0007669"/>
    <property type="project" value="TreeGrafter"/>
</dbReference>
<dbReference type="PANTHER" id="PTHR19878">
    <property type="entry name" value="AUTOPHAGY PROTEIN 16-LIKE"/>
    <property type="match status" value="1"/>
</dbReference>
<dbReference type="CDD" id="cd22887">
    <property type="entry name" value="Atg16_CCD"/>
    <property type="match status" value="1"/>
</dbReference>
<dbReference type="Gene3D" id="1.20.5.170">
    <property type="match status" value="1"/>
</dbReference>
<dbReference type="PANTHER" id="PTHR19878:SF8">
    <property type="entry name" value="AUTOPHAGY-RELATED 16, ISOFORM F"/>
    <property type="match status" value="1"/>
</dbReference>
<feature type="region of interest" description="Disordered" evidence="3">
    <location>
        <begin position="62"/>
        <end position="100"/>
    </location>
</feature>
<sequence length="259" mass="28538">MAQIASNWHHAVYLRLQERDALEKQHDTIHHHYRALAEQTRLLKQRNRSLLNASALGAAAVTSATTTPSTGSSSGSSATAGTGVGMSSAVSPPASNAGSAVPGNPVHLTYIASLEQQLSTLRDEVATLYKTQGQNAQRLLLMNESLREKEHESRTLAETLSRLQAEHEKIRRQADDLGNVVGEKERSIQILQDELATLSLELSQIEGRNEALKKDNASLLQRWLDRMNQEADRMNEGTLWLEEVRRRKEQPSASTGSTA</sequence>
<organism evidence="5 6">
    <name type="scientific">Testicularia cyperi</name>
    <dbReference type="NCBI Taxonomy" id="1882483"/>
    <lineage>
        <taxon>Eukaryota</taxon>
        <taxon>Fungi</taxon>
        <taxon>Dikarya</taxon>
        <taxon>Basidiomycota</taxon>
        <taxon>Ustilaginomycotina</taxon>
        <taxon>Ustilaginomycetes</taxon>
        <taxon>Ustilaginales</taxon>
        <taxon>Anthracoideaceae</taxon>
        <taxon>Testicularia</taxon>
    </lineage>
</organism>
<keyword evidence="6" id="KW-1185">Reference proteome</keyword>
<dbReference type="STRING" id="1882483.A0A317XN55"/>
<protein>
    <submittedName>
        <fullName evidence="5">Autophagy protein 16</fullName>
    </submittedName>
</protein>
<comment type="similarity">
    <text evidence="1">Belongs to the ATG16 family.</text>
</comment>
<dbReference type="EMBL" id="KZ819195">
    <property type="protein sequence ID" value="PWY99317.1"/>
    <property type="molecule type" value="Genomic_DNA"/>
</dbReference>
<feature type="domain" description="Autophagy-related protein 16" evidence="4">
    <location>
        <begin position="14"/>
        <end position="235"/>
    </location>
</feature>
<dbReference type="GO" id="GO:0000045">
    <property type="term" value="P:autophagosome assembly"/>
    <property type="evidence" value="ECO:0007669"/>
    <property type="project" value="InterPro"/>
</dbReference>
<dbReference type="GO" id="GO:0034274">
    <property type="term" value="C:Atg12-Atg5-Atg16 complex"/>
    <property type="evidence" value="ECO:0007669"/>
    <property type="project" value="TreeGrafter"/>
</dbReference>
<dbReference type="InterPro" id="IPR045160">
    <property type="entry name" value="ATG16"/>
</dbReference>
<evidence type="ECO:0000313" key="5">
    <source>
        <dbReference type="EMBL" id="PWY99317.1"/>
    </source>
</evidence>
<dbReference type="OrthoDB" id="8949486at2759"/>
<dbReference type="Pfam" id="PF08614">
    <property type="entry name" value="ATG16"/>
    <property type="match status" value="1"/>
</dbReference>
<dbReference type="Proteomes" id="UP000246740">
    <property type="component" value="Unassembled WGS sequence"/>
</dbReference>
<evidence type="ECO:0000256" key="2">
    <source>
        <dbReference type="SAM" id="Coils"/>
    </source>
</evidence>
<evidence type="ECO:0000256" key="1">
    <source>
        <dbReference type="ARBA" id="ARBA00005331"/>
    </source>
</evidence>
<name>A0A317XN55_9BASI</name>
<dbReference type="GO" id="GO:0043495">
    <property type="term" value="F:protein-membrane adaptor activity"/>
    <property type="evidence" value="ECO:0007669"/>
    <property type="project" value="TreeGrafter"/>
</dbReference>
<gene>
    <name evidence="5" type="ORF">BCV70DRAFT_177012</name>
</gene>
<evidence type="ECO:0000313" key="6">
    <source>
        <dbReference type="Proteomes" id="UP000246740"/>
    </source>
</evidence>
<feature type="coiled-coil region" evidence="2">
    <location>
        <begin position="111"/>
        <end position="222"/>
    </location>
</feature>
<feature type="non-terminal residue" evidence="5">
    <location>
        <position position="259"/>
    </location>
</feature>
<accession>A0A317XN55</accession>
<proteinExistence type="inferred from homology"/>
<feature type="compositionally biased region" description="Low complexity" evidence="3">
    <location>
        <begin position="62"/>
        <end position="89"/>
    </location>
</feature>
<dbReference type="GO" id="GO:0000421">
    <property type="term" value="C:autophagosome membrane"/>
    <property type="evidence" value="ECO:0007669"/>
    <property type="project" value="TreeGrafter"/>
</dbReference>
<keyword evidence="2" id="KW-0175">Coiled coil</keyword>